<dbReference type="GO" id="GO:0003984">
    <property type="term" value="F:acetolactate synthase activity"/>
    <property type="evidence" value="ECO:0007669"/>
    <property type="project" value="TreeGrafter"/>
</dbReference>
<evidence type="ECO:0000256" key="1">
    <source>
        <dbReference type="ARBA" id="ARBA00001964"/>
    </source>
</evidence>
<dbReference type="Gene3D" id="3.40.50.1220">
    <property type="entry name" value="TPP-binding domain"/>
    <property type="match status" value="1"/>
</dbReference>
<dbReference type="GO" id="GO:0050660">
    <property type="term" value="F:flavin adenine dinucleotide binding"/>
    <property type="evidence" value="ECO:0007669"/>
    <property type="project" value="TreeGrafter"/>
</dbReference>
<protein>
    <recommendedName>
        <fullName evidence="6">Thiamine pyrophosphate-binding protein</fullName>
    </recommendedName>
</protein>
<dbReference type="Gene3D" id="3.40.50.970">
    <property type="match status" value="1"/>
</dbReference>
<dbReference type="InterPro" id="IPR045229">
    <property type="entry name" value="TPP_enz"/>
</dbReference>
<feature type="domain" description="Thiamine pyrophosphate enzyme N-terminal TPP-binding" evidence="4">
    <location>
        <begin position="9"/>
        <end position="129"/>
    </location>
</feature>
<evidence type="ECO:0000256" key="2">
    <source>
        <dbReference type="ARBA" id="ARBA00007812"/>
    </source>
</evidence>
<dbReference type="SUPFAM" id="SSF52467">
    <property type="entry name" value="DHS-like NAD/FAD-binding domain"/>
    <property type="match status" value="1"/>
</dbReference>
<dbReference type="InterPro" id="IPR012000">
    <property type="entry name" value="Thiamin_PyroP_enz_cen_dom"/>
</dbReference>
<comment type="cofactor">
    <cofactor evidence="1">
        <name>thiamine diphosphate</name>
        <dbReference type="ChEBI" id="CHEBI:58937"/>
    </cofactor>
</comment>
<dbReference type="CDD" id="cd07035">
    <property type="entry name" value="TPP_PYR_POX_like"/>
    <property type="match status" value="1"/>
</dbReference>
<proteinExistence type="inferred from homology"/>
<evidence type="ECO:0000313" key="5">
    <source>
        <dbReference type="EMBL" id="KKL68383.1"/>
    </source>
</evidence>
<comment type="similarity">
    <text evidence="2">Belongs to the TPP enzyme family.</text>
</comment>
<organism evidence="5">
    <name type="scientific">marine sediment metagenome</name>
    <dbReference type="NCBI Taxonomy" id="412755"/>
    <lineage>
        <taxon>unclassified sequences</taxon>
        <taxon>metagenomes</taxon>
        <taxon>ecological metagenomes</taxon>
    </lineage>
</organism>
<gene>
    <name evidence="5" type="ORF">LCGC14_2125520</name>
</gene>
<dbReference type="InterPro" id="IPR029035">
    <property type="entry name" value="DHS-like_NAD/FAD-binding_dom"/>
</dbReference>
<dbReference type="Pfam" id="PF00205">
    <property type="entry name" value="TPP_enzyme_M"/>
    <property type="match status" value="1"/>
</dbReference>
<sequence>MAEEKKKINGGDVLIKCLLKENVKYLFGIPGGQLLNMYDAIYKWGKEQGIQTVLFRHEAAAAHSADAWARVTNTPGICFGTVGPGALNLMAGVGSAWADNIPVIAIVPQVNSAIQDSFTLQGNLDQMTMFRPITKYQKSLRKLEEIPDAVQKAFREATGGRPQPVLLEIFEDAFLEEIEEDKIEIFGAERYRSMQKPSINTELMKDAIELLLNAEKPIIISGGGVARAEAWDELRELAEYLQIPVFTTIMGIGTMTNKSKCLMGASVSGPALKAAPEADVILALGCKFSFTMGHGAEPFWKNSQKLIHVDIDPSIIGRAKPITLGIVGDCKQFLIQILEELKTFDKISEREWLNTLLESRQKNIARINKKAMRDKTPILPKRMIKDILENIDDDAILVIDGGDIAAHMVE</sequence>
<dbReference type="EMBL" id="LAZR01026546">
    <property type="protein sequence ID" value="KKL68383.1"/>
    <property type="molecule type" value="Genomic_DNA"/>
</dbReference>
<dbReference type="PANTHER" id="PTHR18968:SF166">
    <property type="entry name" value="2-HYDROXYACYL-COA LYASE 2"/>
    <property type="match status" value="1"/>
</dbReference>
<dbReference type="SUPFAM" id="SSF52518">
    <property type="entry name" value="Thiamin diphosphate-binding fold (THDP-binding)"/>
    <property type="match status" value="1"/>
</dbReference>
<dbReference type="AlphaFoldDB" id="A0A0F9E2X8"/>
<name>A0A0F9E2X8_9ZZZZ</name>
<dbReference type="InterPro" id="IPR029061">
    <property type="entry name" value="THDP-binding"/>
</dbReference>
<dbReference type="GO" id="GO:0030976">
    <property type="term" value="F:thiamine pyrophosphate binding"/>
    <property type="evidence" value="ECO:0007669"/>
    <property type="project" value="InterPro"/>
</dbReference>
<accession>A0A0F9E2X8</accession>
<evidence type="ECO:0000259" key="4">
    <source>
        <dbReference type="Pfam" id="PF02776"/>
    </source>
</evidence>
<dbReference type="PANTHER" id="PTHR18968">
    <property type="entry name" value="THIAMINE PYROPHOSPHATE ENZYMES"/>
    <property type="match status" value="1"/>
</dbReference>
<dbReference type="Pfam" id="PF02776">
    <property type="entry name" value="TPP_enzyme_N"/>
    <property type="match status" value="1"/>
</dbReference>
<dbReference type="GO" id="GO:0005948">
    <property type="term" value="C:acetolactate synthase complex"/>
    <property type="evidence" value="ECO:0007669"/>
    <property type="project" value="TreeGrafter"/>
</dbReference>
<dbReference type="GO" id="GO:0009099">
    <property type="term" value="P:L-valine biosynthetic process"/>
    <property type="evidence" value="ECO:0007669"/>
    <property type="project" value="TreeGrafter"/>
</dbReference>
<reference evidence="5" key="1">
    <citation type="journal article" date="2015" name="Nature">
        <title>Complex archaea that bridge the gap between prokaryotes and eukaryotes.</title>
        <authorList>
            <person name="Spang A."/>
            <person name="Saw J.H."/>
            <person name="Jorgensen S.L."/>
            <person name="Zaremba-Niedzwiedzka K."/>
            <person name="Martijn J."/>
            <person name="Lind A.E."/>
            <person name="van Eijk R."/>
            <person name="Schleper C."/>
            <person name="Guy L."/>
            <person name="Ettema T.J."/>
        </authorList>
    </citation>
    <scope>NUCLEOTIDE SEQUENCE</scope>
</reference>
<feature type="domain" description="Thiamine pyrophosphate enzyme central" evidence="3">
    <location>
        <begin position="205"/>
        <end position="336"/>
    </location>
</feature>
<dbReference type="GO" id="GO:0000287">
    <property type="term" value="F:magnesium ion binding"/>
    <property type="evidence" value="ECO:0007669"/>
    <property type="project" value="InterPro"/>
</dbReference>
<dbReference type="FunFam" id="3.40.50.970:FF:000007">
    <property type="entry name" value="Acetolactate synthase"/>
    <property type="match status" value="1"/>
</dbReference>
<evidence type="ECO:0000259" key="3">
    <source>
        <dbReference type="Pfam" id="PF00205"/>
    </source>
</evidence>
<evidence type="ECO:0008006" key="6">
    <source>
        <dbReference type="Google" id="ProtNLM"/>
    </source>
</evidence>
<dbReference type="InterPro" id="IPR012001">
    <property type="entry name" value="Thiamin_PyroP_enz_TPP-bd_dom"/>
</dbReference>
<dbReference type="GO" id="GO:0009097">
    <property type="term" value="P:isoleucine biosynthetic process"/>
    <property type="evidence" value="ECO:0007669"/>
    <property type="project" value="TreeGrafter"/>
</dbReference>
<comment type="caution">
    <text evidence="5">The sequence shown here is derived from an EMBL/GenBank/DDBJ whole genome shotgun (WGS) entry which is preliminary data.</text>
</comment>